<accession>A0A6A7A8A7</accession>
<organism evidence="1 2">
    <name type="scientific">Ophiobolus disseminans</name>
    <dbReference type="NCBI Taxonomy" id="1469910"/>
    <lineage>
        <taxon>Eukaryota</taxon>
        <taxon>Fungi</taxon>
        <taxon>Dikarya</taxon>
        <taxon>Ascomycota</taxon>
        <taxon>Pezizomycotina</taxon>
        <taxon>Dothideomycetes</taxon>
        <taxon>Pleosporomycetidae</taxon>
        <taxon>Pleosporales</taxon>
        <taxon>Pleosporineae</taxon>
        <taxon>Phaeosphaeriaceae</taxon>
        <taxon>Ophiobolus</taxon>
    </lineage>
</organism>
<reference evidence="1" key="1">
    <citation type="journal article" date="2020" name="Stud. Mycol.">
        <title>101 Dothideomycetes genomes: a test case for predicting lifestyles and emergence of pathogens.</title>
        <authorList>
            <person name="Haridas S."/>
            <person name="Albert R."/>
            <person name="Binder M."/>
            <person name="Bloem J."/>
            <person name="Labutti K."/>
            <person name="Salamov A."/>
            <person name="Andreopoulos B."/>
            <person name="Baker S."/>
            <person name="Barry K."/>
            <person name="Bills G."/>
            <person name="Bluhm B."/>
            <person name="Cannon C."/>
            <person name="Castanera R."/>
            <person name="Culley D."/>
            <person name="Daum C."/>
            <person name="Ezra D."/>
            <person name="Gonzalez J."/>
            <person name="Henrissat B."/>
            <person name="Kuo A."/>
            <person name="Liang C."/>
            <person name="Lipzen A."/>
            <person name="Lutzoni F."/>
            <person name="Magnuson J."/>
            <person name="Mondo S."/>
            <person name="Nolan M."/>
            <person name="Ohm R."/>
            <person name="Pangilinan J."/>
            <person name="Park H.-J."/>
            <person name="Ramirez L."/>
            <person name="Alfaro M."/>
            <person name="Sun H."/>
            <person name="Tritt A."/>
            <person name="Yoshinaga Y."/>
            <person name="Zwiers L.-H."/>
            <person name="Turgeon B."/>
            <person name="Goodwin S."/>
            <person name="Spatafora J."/>
            <person name="Crous P."/>
            <person name="Grigoriev I."/>
        </authorList>
    </citation>
    <scope>NUCLEOTIDE SEQUENCE</scope>
    <source>
        <strain evidence="1">CBS 113818</strain>
    </source>
</reference>
<dbReference type="AlphaFoldDB" id="A0A6A7A8A7"/>
<dbReference type="OrthoDB" id="3515175at2759"/>
<protein>
    <submittedName>
        <fullName evidence="1">Uncharacterized protein</fullName>
    </submittedName>
</protein>
<evidence type="ECO:0000313" key="1">
    <source>
        <dbReference type="EMBL" id="KAF2828937.1"/>
    </source>
</evidence>
<dbReference type="EMBL" id="MU006221">
    <property type="protein sequence ID" value="KAF2828937.1"/>
    <property type="molecule type" value="Genomic_DNA"/>
</dbReference>
<gene>
    <name evidence="1" type="ORF">CC86DRAFT_453706</name>
</gene>
<evidence type="ECO:0000313" key="2">
    <source>
        <dbReference type="Proteomes" id="UP000799424"/>
    </source>
</evidence>
<dbReference type="Proteomes" id="UP000799424">
    <property type="component" value="Unassembled WGS sequence"/>
</dbReference>
<proteinExistence type="predicted"/>
<sequence length="274" mass="30500">MPSGYTCLYKKSQRSFLFYITANIGPGGSNRPLAVAYRQGNDLSRSALSRVTNVANDILSLVKILSDPANRASLEAERTLAEKWYQQRDSQSRAPTLPDAPQPPFAGWQDNWRPIVQPELAQSSTPADFASTAACLVSGLLKDSSRTRPGDVQLQPLSTIFHGDSLEYGMVVIDISDLAHVEYGIVSFPVCYMAHVEYHSDCGGWDPVEDDPPQKEPDVVLGDKRPRVLMSVVENVGKYMPFRLEERIAREVRACESIEDDSILDCEYPDHCFD</sequence>
<keyword evidence="2" id="KW-1185">Reference proteome</keyword>
<name>A0A6A7A8A7_9PLEO</name>